<reference evidence="2" key="1">
    <citation type="journal article" date="2019" name="Int. J. Syst. Evol. Microbiol.">
        <title>The Global Catalogue of Microorganisms (GCM) 10K type strain sequencing project: providing services to taxonomists for standard genome sequencing and annotation.</title>
        <authorList>
            <consortium name="The Broad Institute Genomics Platform"/>
            <consortium name="The Broad Institute Genome Sequencing Center for Infectious Disease"/>
            <person name="Wu L."/>
            <person name="Ma J."/>
        </authorList>
    </citation>
    <scope>NUCLEOTIDE SEQUENCE [LARGE SCALE GENOMIC DNA]</scope>
    <source>
        <strain evidence="2">JCM 30346</strain>
    </source>
</reference>
<dbReference type="EMBL" id="JBHSRF010000036">
    <property type="protein sequence ID" value="MFC6084026.1"/>
    <property type="molecule type" value="Genomic_DNA"/>
</dbReference>
<accession>A0ABW1NLI3</accession>
<sequence>MTKDPAARPRKADAAVPVRAVRDLLAALAEAGRTVGPLLVRIDKHGRLNPPLTRAGRPIGDPDGRMTAEAVADSVTRIAAAAAL</sequence>
<dbReference type="RefSeq" id="WP_380756642.1">
    <property type="nucleotide sequence ID" value="NZ_JBHSRF010000036.1"/>
</dbReference>
<comment type="caution">
    <text evidence="1">The sequence shown here is derived from an EMBL/GenBank/DDBJ whole genome shotgun (WGS) entry which is preliminary data.</text>
</comment>
<name>A0ABW1NLI3_9ACTN</name>
<organism evidence="1 2">
    <name type="scientific">Sphaerisporangium aureirubrum</name>
    <dbReference type="NCBI Taxonomy" id="1544736"/>
    <lineage>
        <taxon>Bacteria</taxon>
        <taxon>Bacillati</taxon>
        <taxon>Actinomycetota</taxon>
        <taxon>Actinomycetes</taxon>
        <taxon>Streptosporangiales</taxon>
        <taxon>Streptosporangiaceae</taxon>
        <taxon>Sphaerisporangium</taxon>
    </lineage>
</organism>
<keyword evidence="2" id="KW-1185">Reference proteome</keyword>
<proteinExistence type="predicted"/>
<evidence type="ECO:0000313" key="1">
    <source>
        <dbReference type="EMBL" id="MFC6084026.1"/>
    </source>
</evidence>
<evidence type="ECO:0000313" key="2">
    <source>
        <dbReference type="Proteomes" id="UP001596137"/>
    </source>
</evidence>
<protein>
    <submittedName>
        <fullName evidence="1">Uncharacterized protein</fullName>
    </submittedName>
</protein>
<dbReference type="Proteomes" id="UP001596137">
    <property type="component" value="Unassembled WGS sequence"/>
</dbReference>
<gene>
    <name evidence="1" type="ORF">ACFP1K_22885</name>
</gene>